<name>A0A2V0P1X6_9CHLO</name>
<dbReference type="InterPro" id="IPR054179">
    <property type="entry name" value="PSD13_N"/>
</dbReference>
<dbReference type="InParanoid" id="A0A2V0P1X6"/>
<sequence length="388" mass="42495">MASRPLEFIEKLAVQKPALAEDLGELGSLYQRKLWHQLTLKLEELYAKPDFSKGDLPVALYNGFVADFGSKLNLLRLAHLAVAASKSLKDPAAAAAFLSAAVDKLAEWKLPRSEEPELYLRMHVAEKQLEMGAVAECKAAIEDGAAALERLPDPDPSVSAVVHYVSSLYYQLKKDYAKFYRSSMQYLAFVSSDALPPEFKAPLAVDIALAALLGEGVYGFAQLLMHPIVKVLQSGSYAWLGEMLEVFNRGDLPAYDALCAKHAATLNAQPALVENERRLREKVTISCLINLISDLPPEQRNIPLSDIADRTKLNIDGVEFLLMKALSLHLIEGSIDQVDGTAAITWVQSRVLTQPQVAGLKERLDAWVSKVNAVGSTLEQESIGVAEV</sequence>
<dbReference type="GO" id="GO:0005634">
    <property type="term" value="C:nucleus"/>
    <property type="evidence" value="ECO:0007669"/>
    <property type="project" value="TreeGrafter"/>
</dbReference>
<dbReference type="OrthoDB" id="1093at2759"/>
<keyword evidence="2 4" id="KW-0647">Proteasome</keyword>
<accession>A0A2V0P1X6</accession>
<organism evidence="4 5">
    <name type="scientific">Raphidocelis subcapitata</name>
    <dbReference type="NCBI Taxonomy" id="307507"/>
    <lineage>
        <taxon>Eukaryota</taxon>
        <taxon>Viridiplantae</taxon>
        <taxon>Chlorophyta</taxon>
        <taxon>core chlorophytes</taxon>
        <taxon>Chlorophyceae</taxon>
        <taxon>CS clade</taxon>
        <taxon>Sphaeropleales</taxon>
        <taxon>Selenastraceae</taxon>
        <taxon>Raphidocelis</taxon>
    </lineage>
</organism>
<evidence type="ECO:0000313" key="4">
    <source>
        <dbReference type="EMBL" id="GBF93579.1"/>
    </source>
</evidence>
<evidence type="ECO:0000256" key="1">
    <source>
        <dbReference type="ARBA" id="ARBA00006207"/>
    </source>
</evidence>
<dbReference type="STRING" id="307507.A0A2V0P1X6"/>
<dbReference type="Pfam" id="PF01399">
    <property type="entry name" value="PCI"/>
    <property type="match status" value="1"/>
</dbReference>
<dbReference type="AlphaFoldDB" id="A0A2V0P1X6"/>
<feature type="domain" description="PCI" evidence="3">
    <location>
        <begin position="175"/>
        <end position="349"/>
    </location>
</feature>
<dbReference type="FunCoup" id="A0A2V0P1X6">
    <property type="interactions" value="2475"/>
</dbReference>
<evidence type="ECO:0000259" key="3">
    <source>
        <dbReference type="PROSITE" id="PS50250"/>
    </source>
</evidence>
<evidence type="ECO:0000313" key="5">
    <source>
        <dbReference type="Proteomes" id="UP000247498"/>
    </source>
</evidence>
<comment type="caution">
    <text evidence="4">The sequence shown here is derived from an EMBL/GenBank/DDBJ whole genome shotgun (WGS) entry which is preliminary data.</text>
</comment>
<keyword evidence="5" id="KW-1185">Reference proteome</keyword>
<dbReference type="PANTHER" id="PTHR10539:SF0">
    <property type="entry name" value="26S PROTEASOME NON-ATPASE REGULATORY SUBUNIT 13"/>
    <property type="match status" value="1"/>
</dbReference>
<dbReference type="SUPFAM" id="SSF46785">
    <property type="entry name" value="Winged helix' DNA-binding domain"/>
    <property type="match status" value="1"/>
</dbReference>
<dbReference type="InterPro" id="IPR035298">
    <property type="entry name" value="PSMD13"/>
</dbReference>
<dbReference type="GO" id="GO:0008541">
    <property type="term" value="C:proteasome regulatory particle, lid subcomplex"/>
    <property type="evidence" value="ECO:0007669"/>
    <property type="project" value="TreeGrafter"/>
</dbReference>
<proteinExistence type="inferred from homology"/>
<dbReference type="GO" id="GO:0005198">
    <property type="term" value="F:structural molecule activity"/>
    <property type="evidence" value="ECO:0007669"/>
    <property type="project" value="TreeGrafter"/>
</dbReference>
<protein>
    <submittedName>
        <fullName evidence="4">26S proteasome non-ATPase regulatory subunit 13</fullName>
    </submittedName>
</protein>
<dbReference type="GO" id="GO:0006511">
    <property type="term" value="P:ubiquitin-dependent protein catabolic process"/>
    <property type="evidence" value="ECO:0007669"/>
    <property type="project" value="TreeGrafter"/>
</dbReference>
<gene>
    <name evidence="4" type="ORF">Rsub_06299</name>
</gene>
<reference evidence="4 5" key="1">
    <citation type="journal article" date="2018" name="Sci. Rep.">
        <title>Raphidocelis subcapitata (=Pseudokirchneriella subcapitata) provides an insight into genome evolution and environmental adaptations in the Sphaeropleales.</title>
        <authorList>
            <person name="Suzuki S."/>
            <person name="Yamaguchi H."/>
            <person name="Nakajima N."/>
            <person name="Kawachi M."/>
        </authorList>
    </citation>
    <scope>NUCLEOTIDE SEQUENCE [LARGE SCALE GENOMIC DNA]</scope>
    <source>
        <strain evidence="4 5">NIES-35</strain>
    </source>
</reference>
<dbReference type="PROSITE" id="PS50250">
    <property type="entry name" value="PCI"/>
    <property type="match status" value="1"/>
</dbReference>
<dbReference type="InterPro" id="IPR036390">
    <property type="entry name" value="WH_DNA-bd_sf"/>
</dbReference>
<comment type="similarity">
    <text evidence="1">Belongs to the proteasome subunit S11 family.</text>
</comment>
<dbReference type="PANTHER" id="PTHR10539">
    <property type="entry name" value="26S PROTEASOME NON-ATPASE REGULATORY SUBUNIT 13"/>
    <property type="match status" value="1"/>
</dbReference>
<dbReference type="InterPro" id="IPR000717">
    <property type="entry name" value="PCI_dom"/>
</dbReference>
<dbReference type="SMART" id="SM00088">
    <property type="entry name" value="PINT"/>
    <property type="match status" value="1"/>
</dbReference>
<evidence type="ECO:0000256" key="2">
    <source>
        <dbReference type="ARBA" id="ARBA00022942"/>
    </source>
</evidence>
<dbReference type="EMBL" id="BDRX01000042">
    <property type="protein sequence ID" value="GBF93579.1"/>
    <property type="molecule type" value="Genomic_DNA"/>
</dbReference>
<dbReference type="GO" id="GO:0005829">
    <property type="term" value="C:cytosol"/>
    <property type="evidence" value="ECO:0007669"/>
    <property type="project" value="TreeGrafter"/>
</dbReference>
<dbReference type="Pfam" id="PF22037">
    <property type="entry name" value="PSD13_N"/>
    <property type="match status" value="1"/>
</dbReference>
<dbReference type="Proteomes" id="UP000247498">
    <property type="component" value="Unassembled WGS sequence"/>
</dbReference>